<dbReference type="SUPFAM" id="SSF53448">
    <property type="entry name" value="Nucleotide-diphospho-sugar transferases"/>
    <property type="match status" value="1"/>
</dbReference>
<dbReference type="CDD" id="cd00761">
    <property type="entry name" value="Glyco_tranf_GTA_type"/>
    <property type="match status" value="1"/>
</dbReference>
<sequence>MTKRPLFSIVLPTRDRPELVSKVLKSLELQTFLDFEVIISDNGCNAFCEHEISPFLKDDRFKYKRPPYPMNMCDNWEFAIGSAQGKYITVFCDKFILRSDALSLMAGEISNSSPDVLTWQYEVFDVKQSKNEMLYGDFHPLLKPGKAKKYNPALELERRFSFDFPLFCRFNKSIDSYGKIYSGIVRAEVLTQIKDRYGRIFHPMSPDFTSMIAILNESKTCVDLNQTLMLVINMDGFSNGEATRKSIFATRAYLESYGVDADTYWQQLPISGFGVGHNSHIAAEFEFMKSLAVDGPIKNLVLDKGALSFWAREDLKMVCDLDATERSRFEEILRPWLESIDDVRRHELASNKLEQFKPSSCEIYHSGLKKTDDFISGISAEHLAYVHWHDGVALPRKPVTEAPIELFDALNYLTSYNNRSCQLLDIT</sequence>
<dbReference type="Pfam" id="PF00535">
    <property type="entry name" value="Glycos_transf_2"/>
    <property type="match status" value="1"/>
</dbReference>
<accession>A0A2N3J1D6</accession>
<protein>
    <recommendedName>
        <fullName evidence="1">Glycosyltransferase 2-like domain-containing protein</fullName>
    </recommendedName>
</protein>
<dbReference type="AlphaFoldDB" id="A0A2N3J1D6"/>
<dbReference type="InterPro" id="IPR001173">
    <property type="entry name" value="Glyco_trans_2-like"/>
</dbReference>
<dbReference type="Proteomes" id="UP000233467">
    <property type="component" value="Unassembled WGS sequence"/>
</dbReference>
<reference evidence="2 3" key="1">
    <citation type="journal article" date="2017" name="Front. Microbiol.">
        <title>Strong Genomic and Phenotypic Heterogeneity in the Aeromonas sobria Species Complex.</title>
        <authorList>
            <person name="Gauthier J."/>
            <person name="Vincent A.T."/>
            <person name="Charette S.J."/>
            <person name="Derome N."/>
        </authorList>
    </citation>
    <scope>NUCLEOTIDE SEQUENCE [LARGE SCALE GENOMIC DNA]</scope>
    <source>
        <strain evidence="2 3">TM18</strain>
    </source>
</reference>
<comment type="caution">
    <text evidence="2">The sequence shown here is derived from an EMBL/GenBank/DDBJ whole genome shotgun (WGS) entry which is preliminary data.</text>
</comment>
<name>A0A2N3J1D6_AERSO</name>
<dbReference type="RefSeq" id="WP_101324352.1">
    <property type="nucleotide sequence ID" value="NZ_NQMM01000024.1"/>
</dbReference>
<evidence type="ECO:0000259" key="1">
    <source>
        <dbReference type="Pfam" id="PF00535"/>
    </source>
</evidence>
<keyword evidence="3" id="KW-1185">Reference proteome</keyword>
<proteinExistence type="predicted"/>
<evidence type="ECO:0000313" key="2">
    <source>
        <dbReference type="EMBL" id="PKQ79368.1"/>
    </source>
</evidence>
<dbReference type="EMBL" id="NQMM01000024">
    <property type="protein sequence ID" value="PKQ79368.1"/>
    <property type="molecule type" value="Genomic_DNA"/>
</dbReference>
<dbReference type="InterPro" id="IPR029044">
    <property type="entry name" value="Nucleotide-diphossugar_trans"/>
</dbReference>
<organism evidence="2 3">
    <name type="scientific">Aeromonas sobria</name>
    <dbReference type="NCBI Taxonomy" id="646"/>
    <lineage>
        <taxon>Bacteria</taxon>
        <taxon>Pseudomonadati</taxon>
        <taxon>Pseudomonadota</taxon>
        <taxon>Gammaproteobacteria</taxon>
        <taxon>Aeromonadales</taxon>
        <taxon>Aeromonadaceae</taxon>
        <taxon>Aeromonas</taxon>
    </lineage>
</organism>
<evidence type="ECO:0000313" key="3">
    <source>
        <dbReference type="Proteomes" id="UP000233467"/>
    </source>
</evidence>
<dbReference type="Gene3D" id="3.90.550.10">
    <property type="entry name" value="Spore Coat Polysaccharide Biosynthesis Protein SpsA, Chain A"/>
    <property type="match status" value="1"/>
</dbReference>
<feature type="domain" description="Glycosyltransferase 2-like" evidence="1">
    <location>
        <begin position="8"/>
        <end position="132"/>
    </location>
</feature>
<gene>
    <name evidence="2" type="ORF">CJP16_08470</name>
</gene>